<feature type="compositionally biased region" description="Polar residues" evidence="1">
    <location>
        <begin position="144"/>
        <end position="159"/>
    </location>
</feature>
<evidence type="ECO:0000313" key="2">
    <source>
        <dbReference type="EMBL" id="KAF1986234.1"/>
    </source>
</evidence>
<feature type="compositionally biased region" description="Polar residues" evidence="1">
    <location>
        <begin position="91"/>
        <end position="107"/>
    </location>
</feature>
<keyword evidence="3" id="KW-1185">Reference proteome</keyword>
<dbReference type="Proteomes" id="UP000800041">
    <property type="component" value="Unassembled WGS sequence"/>
</dbReference>
<sequence>MPKGASRRQRLKGRTANAAPHTPVAERSWKTLRLQNAWVDIVRDGTVEPTKSAPSEGRAVNKAPDTPEGPSSCLGSPTRMANMVVHHSLAEPSTSVPQQTQEVTTIRDQPVATYHRDSPHPYDRITHRAPDTPPPDPSHSTHPGQRSQQSPAFCDQQNGHNQWQDMRLRDLMVGSVLDPIQNVRGNERLPYRVPVGAERAAWQGRMGMGIDREDDFSREYSLAQPERTGSPPLNYRISVGAERAAMVVGPSRQETRVDETLRRIPHGYQISGPPGHGLAAAEADRRNSGAAIEPDKQTTESLDFAWQLPCDLHTTEPADSVRKAIPPQSQGTDTASFRGRQKKYGDERVDVA</sequence>
<feature type="region of interest" description="Disordered" evidence="1">
    <location>
        <begin position="266"/>
        <end position="288"/>
    </location>
</feature>
<feature type="compositionally biased region" description="Basic and acidic residues" evidence="1">
    <location>
        <begin position="343"/>
        <end position="352"/>
    </location>
</feature>
<evidence type="ECO:0000256" key="1">
    <source>
        <dbReference type="SAM" id="MobiDB-lite"/>
    </source>
</evidence>
<protein>
    <submittedName>
        <fullName evidence="2">Uncharacterized protein</fullName>
    </submittedName>
</protein>
<feature type="region of interest" description="Disordered" evidence="1">
    <location>
        <begin position="1"/>
        <end position="28"/>
    </location>
</feature>
<evidence type="ECO:0000313" key="3">
    <source>
        <dbReference type="Proteomes" id="UP000800041"/>
    </source>
</evidence>
<dbReference type="EMBL" id="ML977158">
    <property type="protein sequence ID" value="KAF1986234.1"/>
    <property type="molecule type" value="Genomic_DNA"/>
</dbReference>
<feature type="compositionally biased region" description="Basic and acidic residues" evidence="1">
    <location>
        <begin position="114"/>
        <end position="130"/>
    </location>
</feature>
<proteinExistence type="predicted"/>
<feature type="region of interest" description="Disordered" evidence="1">
    <location>
        <begin position="91"/>
        <end position="159"/>
    </location>
</feature>
<reference evidence="2" key="1">
    <citation type="journal article" date="2020" name="Stud. Mycol.">
        <title>101 Dothideomycetes genomes: a test case for predicting lifestyles and emergence of pathogens.</title>
        <authorList>
            <person name="Haridas S."/>
            <person name="Albert R."/>
            <person name="Binder M."/>
            <person name="Bloem J."/>
            <person name="Labutti K."/>
            <person name="Salamov A."/>
            <person name="Andreopoulos B."/>
            <person name="Baker S."/>
            <person name="Barry K."/>
            <person name="Bills G."/>
            <person name="Bluhm B."/>
            <person name="Cannon C."/>
            <person name="Castanera R."/>
            <person name="Culley D."/>
            <person name="Daum C."/>
            <person name="Ezra D."/>
            <person name="Gonzalez J."/>
            <person name="Henrissat B."/>
            <person name="Kuo A."/>
            <person name="Liang C."/>
            <person name="Lipzen A."/>
            <person name="Lutzoni F."/>
            <person name="Magnuson J."/>
            <person name="Mondo S."/>
            <person name="Nolan M."/>
            <person name="Ohm R."/>
            <person name="Pangilinan J."/>
            <person name="Park H.-J."/>
            <person name="Ramirez L."/>
            <person name="Alfaro M."/>
            <person name="Sun H."/>
            <person name="Tritt A."/>
            <person name="Yoshinaga Y."/>
            <person name="Zwiers L.-H."/>
            <person name="Turgeon B."/>
            <person name="Goodwin S."/>
            <person name="Spatafora J."/>
            <person name="Crous P."/>
            <person name="Grigoriev I."/>
        </authorList>
    </citation>
    <scope>NUCLEOTIDE SEQUENCE</scope>
    <source>
        <strain evidence="2">CBS 113979</strain>
    </source>
</reference>
<dbReference type="AlphaFoldDB" id="A0A6G1GZJ4"/>
<feature type="region of interest" description="Disordered" evidence="1">
    <location>
        <begin position="45"/>
        <end position="78"/>
    </location>
</feature>
<feature type="region of interest" description="Disordered" evidence="1">
    <location>
        <begin position="316"/>
        <end position="352"/>
    </location>
</feature>
<name>A0A6G1GZJ4_9PEZI</name>
<feature type="compositionally biased region" description="Basic residues" evidence="1">
    <location>
        <begin position="1"/>
        <end position="13"/>
    </location>
</feature>
<accession>A0A6G1GZJ4</accession>
<gene>
    <name evidence="2" type="ORF">K402DRAFT_421443</name>
</gene>
<organism evidence="2 3">
    <name type="scientific">Aulographum hederae CBS 113979</name>
    <dbReference type="NCBI Taxonomy" id="1176131"/>
    <lineage>
        <taxon>Eukaryota</taxon>
        <taxon>Fungi</taxon>
        <taxon>Dikarya</taxon>
        <taxon>Ascomycota</taxon>
        <taxon>Pezizomycotina</taxon>
        <taxon>Dothideomycetes</taxon>
        <taxon>Pleosporomycetidae</taxon>
        <taxon>Aulographales</taxon>
        <taxon>Aulographaceae</taxon>
    </lineage>
</organism>